<keyword evidence="12" id="KW-0496">Mitochondrion</keyword>
<feature type="domain" description="Peptidase M16 N-terminal" evidence="17">
    <location>
        <begin position="47"/>
        <end position="194"/>
    </location>
</feature>
<evidence type="ECO:0000256" key="6">
    <source>
        <dbReference type="ARBA" id="ARBA00022670"/>
    </source>
</evidence>
<organism evidence="19 20">
    <name type="scientific">Clathrus columnatus</name>
    <dbReference type="NCBI Taxonomy" id="1419009"/>
    <lineage>
        <taxon>Eukaryota</taxon>
        <taxon>Fungi</taxon>
        <taxon>Dikarya</taxon>
        <taxon>Basidiomycota</taxon>
        <taxon>Agaricomycotina</taxon>
        <taxon>Agaricomycetes</taxon>
        <taxon>Phallomycetidae</taxon>
        <taxon>Phallales</taxon>
        <taxon>Clathraceae</taxon>
        <taxon>Clathrus</taxon>
    </lineage>
</organism>
<proteinExistence type="inferred from homology"/>
<name>A0AAV5A3E1_9AGAM</name>
<dbReference type="InterPro" id="IPR011765">
    <property type="entry name" value="Pept_M16_N"/>
</dbReference>
<dbReference type="PANTHER" id="PTHR11851">
    <property type="entry name" value="METALLOPROTEASE"/>
    <property type="match status" value="1"/>
</dbReference>
<evidence type="ECO:0000259" key="18">
    <source>
        <dbReference type="Pfam" id="PF05193"/>
    </source>
</evidence>
<evidence type="ECO:0000256" key="5">
    <source>
        <dbReference type="ARBA" id="ARBA00012299"/>
    </source>
</evidence>
<keyword evidence="8" id="KW-0378">Hydrolase</keyword>
<comment type="caution">
    <text evidence="19">The sequence shown here is derived from an EMBL/GenBank/DDBJ whole genome shotgun (WGS) entry which is preliminary data.</text>
</comment>
<reference evidence="19" key="1">
    <citation type="submission" date="2021-10" db="EMBL/GenBank/DDBJ databases">
        <title>De novo Genome Assembly of Clathrus columnatus (Basidiomycota, Fungi) Using Illumina and Nanopore Sequence Data.</title>
        <authorList>
            <person name="Ogiso-Tanaka E."/>
            <person name="Itagaki H."/>
            <person name="Hosoya T."/>
            <person name="Hosaka K."/>
        </authorList>
    </citation>
    <scope>NUCLEOTIDE SEQUENCE</scope>
    <source>
        <strain evidence="19">MO-923</strain>
    </source>
</reference>
<comment type="catalytic activity">
    <reaction evidence="1">
        <text>Release of N-terminal transit peptides from precursor proteins imported into the mitochondrion, typically with Arg in position P2.</text>
        <dbReference type="EC" id="3.4.24.64"/>
    </reaction>
</comment>
<dbReference type="InterPro" id="IPR011249">
    <property type="entry name" value="Metalloenz_LuxS/M16"/>
</dbReference>
<keyword evidence="20" id="KW-1185">Reference proteome</keyword>
<keyword evidence="11" id="KW-0482">Metalloprotease</keyword>
<feature type="compositionally biased region" description="Basic and acidic residues" evidence="16">
    <location>
        <begin position="644"/>
        <end position="656"/>
    </location>
</feature>
<evidence type="ECO:0000256" key="2">
    <source>
        <dbReference type="ARBA" id="ARBA00001947"/>
    </source>
</evidence>
<feature type="compositionally biased region" description="Polar residues" evidence="16">
    <location>
        <begin position="738"/>
        <end position="749"/>
    </location>
</feature>
<feature type="compositionally biased region" description="Basic and acidic residues" evidence="16">
    <location>
        <begin position="766"/>
        <end position="798"/>
    </location>
</feature>
<keyword evidence="9" id="KW-0862">Zinc</keyword>
<keyword evidence="7" id="KW-0479">Metal-binding</keyword>
<gene>
    <name evidence="19" type="ORF">Clacol_000606</name>
</gene>
<evidence type="ECO:0000313" key="19">
    <source>
        <dbReference type="EMBL" id="GJJ06415.1"/>
    </source>
</evidence>
<comment type="subcellular location">
    <subcellularLocation>
        <location evidence="3">Mitochondrion</location>
    </subcellularLocation>
</comment>
<evidence type="ECO:0000256" key="11">
    <source>
        <dbReference type="ARBA" id="ARBA00023049"/>
    </source>
</evidence>
<dbReference type="PANTHER" id="PTHR11851:SF149">
    <property type="entry name" value="GH01077P"/>
    <property type="match status" value="1"/>
</dbReference>
<evidence type="ECO:0000256" key="9">
    <source>
        <dbReference type="ARBA" id="ARBA00022833"/>
    </source>
</evidence>
<dbReference type="PROSITE" id="PS00143">
    <property type="entry name" value="INSULINASE"/>
    <property type="match status" value="1"/>
</dbReference>
<evidence type="ECO:0000256" key="15">
    <source>
        <dbReference type="RuleBase" id="RU004447"/>
    </source>
</evidence>
<keyword evidence="10" id="KW-0809">Transit peptide</keyword>
<evidence type="ECO:0000256" key="14">
    <source>
        <dbReference type="ARBA" id="ARBA00045757"/>
    </source>
</evidence>
<evidence type="ECO:0000256" key="4">
    <source>
        <dbReference type="ARBA" id="ARBA00007261"/>
    </source>
</evidence>
<comment type="function">
    <text evidence="14">Catalytic subunit of the essential mitochondrial processing protease (MPP), which cleaves the mitochondrial sequence off newly imported precursors proteins. Preferentially, cleaves after an arginine at position P2.</text>
</comment>
<sequence>MASRCLSSTLRRSIRPQLYPRLARSFASPVQLAPITEISTLPNGLTVATEAHSHAQTATVGVWIDAGSRAETDATNGTAHFLEHMAFKGTNRRSQRDLELEVENIGSHLNAYTSREQTVYYAKSFRQDVDKAVDIISDILQNSKLDSNAIERERDVILREQVEVDKQLEEVVFDHLHAVAFQGQPLGRTILGPKKNILSIKRDDLASYIKTNYTADRMVLVGTGGVSHSELTKLAEKHFSSLPVSSNPIPLGRQSHPRTRFTGSEVRIRDDTMSTANIAIAVEGVGWSSPDYFPMLVLQSIFGNWDRSLGASPLLSSRLSHIVSSNNLANSFMSFSTSYSDTGLWGIYLVTENIMNIDDLLHFTLKEWTRMSTGPQQNEVERAKSQLKASLLLSLDGTTAIAEDIGRQLVTTGQRFTPQQIERAVDAVTPGEIQRVAQKYLWDRDIAIAAVGRVESILDYNRDIIHCWTKYDPISLILMTDMERTHSILDQHSFMRRLRALETHLWYLENAANTDETLFPPSSIGPDAQWTSQEKALFFKSIARHSRWRPDLIAEDLGGTKTVGDIWTYIQLLDEGSVAHLPVPSSDPPLSAREMSNKWIANEEKLAKEIISNEAQWMHHTNLKARRDYLLALEEMSAGSPPDTPHDPRSFDDQKKSLKRQWRKQDFISKLDLCLLKRMDRILHNLGDTHRSQNRPDADIASGVKDRLISMPDLRDLKLTPLQRKRLRQRLWLRQKRAIQSGSSPSKASTCLGKVKAGPKSMSDSQTKRPIGEISAKKVSVEDVPPKDEEDSSKMTQDRDLERYDITKDSLLKDGLDIFHLENFAILSGLFGHVFGPEDSQHFIAYDLLCYLRASLVRFLTLVIGMAITHRRTSIRQRRIDEFSPDIDVGRENVLASLLLLGQNVDKHQLFERMEDQLLGGMYATLRSRQEDGAISDQGELNINPNSTKLPFMTNEFSFLANPSITHSTSCVSMSPDEDILIREDMDEKRLLEDLAAEEALERKYRLADQIYEDQLWANRVDETEVN</sequence>
<evidence type="ECO:0000256" key="12">
    <source>
        <dbReference type="ARBA" id="ARBA00023128"/>
    </source>
</evidence>
<evidence type="ECO:0000256" key="7">
    <source>
        <dbReference type="ARBA" id="ARBA00022723"/>
    </source>
</evidence>
<dbReference type="InterPro" id="IPR007863">
    <property type="entry name" value="Peptidase_M16_C"/>
</dbReference>
<evidence type="ECO:0000256" key="10">
    <source>
        <dbReference type="ARBA" id="ARBA00022946"/>
    </source>
</evidence>
<evidence type="ECO:0000256" key="1">
    <source>
        <dbReference type="ARBA" id="ARBA00001098"/>
    </source>
</evidence>
<comment type="similarity">
    <text evidence="4 15">Belongs to the peptidase M16 family.</text>
</comment>
<evidence type="ECO:0000259" key="17">
    <source>
        <dbReference type="Pfam" id="PF00675"/>
    </source>
</evidence>
<evidence type="ECO:0000256" key="3">
    <source>
        <dbReference type="ARBA" id="ARBA00004173"/>
    </source>
</evidence>
<keyword evidence="6" id="KW-0645">Protease</keyword>
<dbReference type="SUPFAM" id="SSF63411">
    <property type="entry name" value="LuxS/MPP-like metallohydrolase"/>
    <property type="match status" value="2"/>
</dbReference>
<feature type="region of interest" description="Disordered" evidence="16">
    <location>
        <begin position="637"/>
        <end position="658"/>
    </location>
</feature>
<dbReference type="Pfam" id="PF00675">
    <property type="entry name" value="Peptidase_M16"/>
    <property type="match status" value="1"/>
</dbReference>
<evidence type="ECO:0000256" key="8">
    <source>
        <dbReference type="ARBA" id="ARBA00022801"/>
    </source>
</evidence>
<evidence type="ECO:0000256" key="16">
    <source>
        <dbReference type="SAM" id="MobiDB-lite"/>
    </source>
</evidence>
<dbReference type="GO" id="GO:0004222">
    <property type="term" value="F:metalloendopeptidase activity"/>
    <property type="evidence" value="ECO:0007669"/>
    <property type="project" value="UniProtKB-EC"/>
</dbReference>
<dbReference type="EC" id="3.4.24.64" evidence="5"/>
<dbReference type="GO" id="GO:0046872">
    <property type="term" value="F:metal ion binding"/>
    <property type="evidence" value="ECO:0007669"/>
    <property type="project" value="UniProtKB-KW"/>
</dbReference>
<dbReference type="FunFam" id="3.30.830.10:FF:000001">
    <property type="entry name" value="Mitochondrial-processing peptidase subunit beta, mitochondrial"/>
    <property type="match status" value="1"/>
</dbReference>
<dbReference type="Proteomes" id="UP001050691">
    <property type="component" value="Unassembled WGS sequence"/>
</dbReference>
<evidence type="ECO:0000256" key="13">
    <source>
        <dbReference type="ARBA" id="ARBA00031018"/>
    </source>
</evidence>
<dbReference type="InterPro" id="IPR001431">
    <property type="entry name" value="Pept_M16_Zn_BS"/>
</dbReference>
<feature type="domain" description="Peptidase M16 C-terminal" evidence="18">
    <location>
        <begin position="199"/>
        <end position="387"/>
    </location>
</feature>
<dbReference type="Gene3D" id="3.30.830.10">
    <property type="entry name" value="Metalloenzyme, LuxS/M16 peptidase-like"/>
    <property type="match status" value="2"/>
</dbReference>
<dbReference type="EMBL" id="BPWL01000001">
    <property type="protein sequence ID" value="GJJ06415.1"/>
    <property type="molecule type" value="Genomic_DNA"/>
</dbReference>
<dbReference type="GO" id="GO:0005759">
    <property type="term" value="C:mitochondrial matrix"/>
    <property type="evidence" value="ECO:0007669"/>
    <property type="project" value="UniProtKB-ARBA"/>
</dbReference>
<comment type="cofactor">
    <cofactor evidence="2">
        <name>Zn(2+)</name>
        <dbReference type="ChEBI" id="CHEBI:29105"/>
    </cofactor>
</comment>
<dbReference type="GO" id="GO:0006627">
    <property type="term" value="P:protein processing involved in protein targeting to mitochondrion"/>
    <property type="evidence" value="ECO:0007669"/>
    <property type="project" value="TreeGrafter"/>
</dbReference>
<dbReference type="AlphaFoldDB" id="A0AAV5A3E1"/>
<dbReference type="InterPro" id="IPR050361">
    <property type="entry name" value="MPP/UQCRC_Complex"/>
</dbReference>
<accession>A0AAV5A3E1</accession>
<dbReference type="FunFam" id="3.30.830.10:FF:000002">
    <property type="entry name" value="Mitochondrial-processing peptidase subunit beta"/>
    <property type="match status" value="1"/>
</dbReference>
<dbReference type="Pfam" id="PF05193">
    <property type="entry name" value="Peptidase_M16_C"/>
    <property type="match status" value="1"/>
</dbReference>
<protein>
    <recommendedName>
        <fullName evidence="5">mitochondrial processing peptidase</fullName>
        <ecNumber evidence="5">3.4.24.64</ecNumber>
    </recommendedName>
    <alternativeName>
        <fullName evidence="13">Beta-MPP</fullName>
    </alternativeName>
</protein>
<evidence type="ECO:0000313" key="20">
    <source>
        <dbReference type="Proteomes" id="UP001050691"/>
    </source>
</evidence>
<feature type="region of interest" description="Disordered" evidence="16">
    <location>
        <begin position="738"/>
        <end position="798"/>
    </location>
</feature>